<evidence type="ECO:0000256" key="6">
    <source>
        <dbReference type="SAM" id="MobiDB-lite"/>
    </source>
</evidence>
<proteinExistence type="predicted"/>
<evidence type="ECO:0000256" key="1">
    <source>
        <dbReference type="ARBA" id="ARBA00004123"/>
    </source>
</evidence>
<feature type="region of interest" description="Disordered" evidence="6">
    <location>
        <begin position="1"/>
        <end position="45"/>
    </location>
</feature>
<dbReference type="GO" id="GO:0005634">
    <property type="term" value="C:nucleus"/>
    <property type="evidence" value="ECO:0007669"/>
    <property type="project" value="UniProtKB-SubCell"/>
</dbReference>
<evidence type="ECO:0000256" key="3">
    <source>
        <dbReference type="ARBA" id="ARBA00023125"/>
    </source>
</evidence>
<dbReference type="GO" id="GO:0000976">
    <property type="term" value="F:transcription cis-regulatory region binding"/>
    <property type="evidence" value="ECO:0007669"/>
    <property type="project" value="TreeGrafter"/>
</dbReference>
<feature type="compositionally biased region" description="Basic and acidic residues" evidence="6">
    <location>
        <begin position="1"/>
        <end position="16"/>
    </location>
</feature>
<gene>
    <name evidence="8" type="ORF">CC86DRAFT_297519</name>
</gene>
<reference evidence="8" key="1">
    <citation type="journal article" date="2020" name="Stud. Mycol.">
        <title>101 Dothideomycetes genomes: a test case for predicting lifestyles and emergence of pathogens.</title>
        <authorList>
            <person name="Haridas S."/>
            <person name="Albert R."/>
            <person name="Binder M."/>
            <person name="Bloem J."/>
            <person name="Labutti K."/>
            <person name="Salamov A."/>
            <person name="Andreopoulos B."/>
            <person name="Baker S."/>
            <person name="Barry K."/>
            <person name="Bills G."/>
            <person name="Bluhm B."/>
            <person name="Cannon C."/>
            <person name="Castanera R."/>
            <person name="Culley D."/>
            <person name="Daum C."/>
            <person name="Ezra D."/>
            <person name="Gonzalez J."/>
            <person name="Henrissat B."/>
            <person name="Kuo A."/>
            <person name="Liang C."/>
            <person name="Lipzen A."/>
            <person name="Lutzoni F."/>
            <person name="Magnuson J."/>
            <person name="Mondo S."/>
            <person name="Nolan M."/>
            <person name="Ohm R."/>
            <person name="Pangilinan J."/>
            <person name="Park H.-J."/>
            <person name="Ramirez L."/>
            <person name="Alfaro M."/>
            <person name="Sun H."/>
            <person name="Tritt A."/>
            <person name="Yoshinaga Y."/>
            <person name="Zwiers L.-H."/>
            <person name="Turgeon B."/>
            <person name="Goodwin S."/>
            <person name="Spatafora J."/>
            <person name="Crous P."/>
            <person name="Grigoriev I."/>
        </authorList>
    </citation>
    <scope>NUCLEOTIDE SEQUENCE</scope>
    <source>
        <strain evidence="8">CBS 113818</strain>
    </source>
</reference>
<name>A0A6A6ZRW6_9PLEO</name>
<keyword evidence="3" id="KW-0238">DNA-binding</keyword>
<feature type="domain" description="Xylanolytic transcriptional activator regulatory" evidence="7">
    <location>
        <begin position="73"/>
        <end position="215"/>
    </location>
</feature>
<dbReference type="CDD" id="cd12148">
    <property type="entry name" value="fungal_TF_MHR"/>
    <property type="match status" value="1"/>
</dbReference>
<feature type="region of interest" description="Disordered" evidence="6">
    <location>
        <begin position="473"/>
        <end position="514"/>
    </location>
</feature>
<comment type="subcellular location">
    <subcellularLocation>
        <location evidence="1">Nucleus</location>
    </subcellularLocation>
</comment>
<evidence type="ECO:0000313" key="8">
    <source>
        <dbReference type="EMBL" id="KAF2823831.1"/>
    </source>
</evidence>
<feature type="compositionally biased region" description="Basic and acidic residues" evidence="6">
    <location>
        <begin position="473"/>
        <end position="497"/>
    </location>
</feature>
<evidence type="ECO:0000313" key="9">
    <source>
        <dbReference type="Proteomes" id="UP000799424"/>
    </source>
</evidence>
<dbReference type="GO" id="GO:0008270">
    <property type="term" value="F:zinc ion binding"/>
    <property type="evidence" value="ECO:0007669"/>
    <property type="project" value="InterPro"/>
</dbReference>
<dbReference type="GO" id="GO:0000981">
    <property type="term" value="F:DNA-binding transcription factor activity, RNA polymerase II-specific"/>
    <property type="evidence" value="ECO:0007669"/>
    <property type="project" value="TreeGrafter"/>
</dbReference>
<evidence type="ECO:0000256" key="5">
    <source>
        <dbReference type="ARBA" id="ARBA00023242"/>
    </source>
</evidence>
<dbReference type="PANTHER" id="PTHR31845">
    <property type="entry name" value="FINGER DOMAIN PROTEIN, PUTATIVE-RELATED"/>
    <property type="match status" value="1"/>
</dbReference>
<keyword evidence="2" id="KW-0805">Transcription regulation</keyword>
<dbReference type="InterPro" id="IPR051089">
    <property type="entry name" value="prtT"/>
</dbReference>
<evidence type="ECO:0000256" key="2">
    <source>
        <dbReference type="ARBA" id="ARBA00023015"/>
    </source>
</evidence>
<dbReference type="OrthoDB" id="3163292at2759"/>
<dbReference type="Pfam" id="PF04082">
    <property type="entry name" value="Fungal_trans"/>
    <property type="match status" value="1"/>
</dbReference>
<dbReference type="Proteomes" id="UP000799424">
    <property type="component" value="Unassembled WGS sequence"/>
</dbReference>
<feature type="compositionally biased region" description="Polar residues" evidence="6">
    <location>
        <begin position="20"/>
        <end position="30"/>
    </location>
</feature>
<keyword evidence="5" id="KW-0539">Nucleus</keyword>
<protein>
    <recommendedName>
        <fullName evidence="7">Xylanolytic transcriptional activator regulatory domain-containing protein</fullName>
    </recommendedName>
</protein>
<dbReference type="AlphaFoldDB" id="A0A6A6ZRW6"/>
<keyword evidence="9" id="KW-1185">Reference proteome</keyword>
<keyword evidence="4" id="KW-0804">Transcription</keyword>
<organism evidence="8 9">
    <name type="scientific">Ophiobolus disseminans</name>
    <dbReference type="NCBI Taxonomy" id="1469910"/>
    <lineage>
        <taxon>Eukaryota</taxon>
        <taxon>Fungi</taxon>
        <taxon>Dikarya</taxon>
        <taxon>Ascomycota</taxon>
        <taxon>Pezizomycotina</taxon>
        <taxon>Dothideomycetes</taxon>
        <taxon>Pleosporomycetidae</taxon>
        <taxon>Pleosporales</taxon>
        <taxon>Pleosporineae</taxon>
        <taxon>Phaeosphaeriaceae</taxon>
        <taxon>Ophiobolus</taxon>
    </lineage>
</organism>
<dbReference type="InterPro" id="IPR007219">
    <property type="entry name" value="XnlR_reg_dom"/>
</dbReference>
<dbReference type="PANTHER" id="PTHR31845:SF21">
    <property type="entry name" value="REGULATORY PROTEIN LEU3"/>
    <property type="match status" value="1"/>
</dbReference>
<evidence type="ECO:0000259" key="7">
    <source>
        <dbReference type="Pfam" id="PF04082"/>
    </source>
</evidence>
<evidence type="ECO:0000256" key="4">
    <source>
        <dbReference type="ARBA" id="ARBA00023163"/>
    </source>
</evidence>
<dbReference type="GO" id="GO:0006351">
    <property type="term" value="P:DNA-templated transcription"/>
    <property type="evidence" value="ECO:0007669"/>
    <property type="project" value="InterPro"/>
</dbReference>
<accession>A0A6A6ZRW6</accession>
<sequence length="568" mass="63753">MAKELEALRSQRHDPAAHSITESPSVPDTQDSPDHPPELSGTAVLDDSDLGDEPFELEGFVIDKDTVVDIFKLFCIFFYPHLPIVNPTISIAGLYDSSPILFWTILAVTTQRPVVPRHQHVSESLRDPYLRFFRSEVLNAPLPLQTIQAITYLTMYPYPIRIQNQDPSWLYSGVAVNAAMYMGLHRAKTAPSLQSIGVHAGSPRARAHTWLGCFLSSTALAKHVGVSAPIKGSADLATIEQMVREYPLPAEFAYQIMVHHTLAKFFNTIVENSQENMSHSLIRIIDAELDGLKTRYPTPWTSRAELTYLTAKLLLYTTVIVRLQSDRTSREILMRNGLSVAVRIAYLTDQGLGYTSPEYPDLALETLRNTLPKNFYRILVLSTAFLIRFFVLNNQATPEEQELARNHVAIAQRYLKWGCNDPLDERVRGAILFDVLCRQKPIDLDNSKLRVDDRLGASLLYDAITTGHVLRNKPVEVEESSPRADTKPSARTSREASTRQQEPDPTVEVNPQNIPVDMNDFGPMDFSLPEDLWGDSIWGMFDPLAPAGYPAYTVPEMNGQMGGQFGWN</sequence>
<dbReference type="EMBL" id="MU006231">
    <property type="protein sequence ID" value="KAF2823831.1"/>
    <property type="molecule type" value="Genomic_DNA"/>
</dbReference>